<sequence>MLVEAMYRREHLGDRTPLKPLLRVLTEYIPTELPPGLSLLSAFPYETGTEYVRTLHERTGWDGVNGAHRRPPASSGAIYGDDPGEGPPPPLPRADDLGDGWRRLAEVDLGGIMTRALVAHDPDAGDMADGVRSAASIVFQRGPGDCRLPCADRTAAVMAWRTATEGDARELVHGLRRLEAASSARVVVDGTDVRMAIAPQAALARRLATASR</sequence>
<evidence type="ECO:0000313" key="2">
    <source>
        <dbReference type="EMBL" id="CAA9499457.1"/>
    </source>
</evidence>
<dbReference type="EMBL" id="CADCVT010000183">
    <property type="protein sequence ID" value="CAA9499457.1"/>
    <property type="molecule type" value="Genomic_DNA"/>
</dbReference>
<proteinExistence type="predicted"/>
<organism evidence="2">
    <name type="scientific">uncultured Solirubrobacteraceae bacterium</name>
    <dbReference type="NCBI Taxonomy" id="1162706"/>
    <lineage>
        <taxon>Bacteria</taxon>
        <taxon>Bacillati</taxon>
        <taxon>Actinomycetota</taxon>
        <taxon>Thermoleophilia</taxon>
        <taxon>Solirubrobacterales</taxon>
        <taxon>Solirubrobacteraceae</taxon>
        <taxon>environmental samples</taxon>
    </lineage>
</organism>
<dbReference type="AlphaFoldDB" id="A0A6J4SHY5"/>
<gene>
    <name evidence="2" type="ORF">AVDCRST_MAG85-1667</name>
</gene>
<reference evidence="2" key="1">
    <citation type="submission" date="2020-02" db="EMBL/GenBank/DDBJ databases">
        <authorList>
            <person name="Meier V. D."/>
        </authorList>
    </citation>
    <scope>NUCLEOTIDE SEQUENCE</scope>
    <source>
        <strain evidence="2">AVDCRST_MAG85</strain>
    </source>
</reference>
<evidence type="ECO:0000256" key="1">
    <source>
        <dbReference type="SAM" id="MobiDB-lite"/>
    </source>
</evidence>
<feature type="region of interest" description="Disordered" evidence="1">
    <location>
        <begin position="61"/>
        <end position="97"/>
    </location>
</feature>
<accession>A0A6J4SHY5</accession>
<name>A0A6J4SHY5_9ACTN</name>
<protein>
    <submittedName>
        <fullName evidence="2">Uncharacterized protein</fullName>
    </submittedName>
</protein>